<dbReference type="AlphaFoldDB" id="A0A0G4H7A8"/>
<keyword evidence="3" id="KW-0809">Transit peptide</keyword>
<dbReference type="GO" id="GO:0005739">
    <property type="term" value="C:mitochondrion"/>
    <property type="evidence" value="ECO:0007669"/>
    <property type="project" value="UniProtKB-SubCell"/>
</dbReference>
<dbReference type="GO" id="GO:0003747">
    <property type="term" value="F:translation release factor activity"/>
    <property type="evidence" value="ECO:0007669"/>
    <property type="project" value="InterPro"/>
</dbReference>
<keyword evidence="4" id="KW-0496">Mitochondrion</keyword>
<dbReference type="InterPro" id="IPR045853">
    <property type="entry name" value="Pep_chain_release_fac_I_sf"/>
</dbReference>
<name>A0A0G4H7A8_VITBC</name>
<dbReference type="Pfam" id="PF00472">
    <property type="entry name" value="RF-1"/>
    <property type="match status" value="1"/>
</dbReference>
<accession>A0A0G4H7A8</accession>
<evidence type="ECO:0000256" key="5">
    <source>
        <dbReference type="SAM" id="MobiDB-lite"/>
    </source>
</evidence>
<evidence type="ECO:0000256" key="2">
    <source>
        <dbReference type="ARBA" id="ARBA00010835"/>
    </source>
</evidence>
<dbReference type="InterPro" id="IPR000352">
    <property type="entry name" value="Pep_chain_release_fac_I"/>
</dbReference>
<feature type="compositionally biased region" description="Basic and acidic residues" evidence="5">
    <location>
        <begin position="215"/>
        <end position="232"/>
    </location>
</feature>
<organism evidence="7 8">
    <name type="scientific">Vitrella brassicaformis (strain CCMP3155)</name>
    <dbReference type="NCBI Taxonomy" id="1169540"/>
    <lineage>
        <taxon>Eukaryota</taxon>
        <taxon>Sar</taxon>
        <taxon>Alveolata</taxon>
        <taxon>Colpodellida</taxon>
        <taxon>Vitrellaceae</taxon>
        <taxon>Vitrella</taxon>
    </lineage>
</organism>
<dbReference type="STRING" id="1169540.A0A0G4H7A8"/>
<feature type="domain" description="Prokaryotic-type class I peptide chain release factors" evidence="6">
    <location>
        <begin position="124"/>
        <end position="234"/>
    </location>
</feature>
<evidence type="ECO:0000313" key="7">
    <source>
        <dbReference type="EMBL" id="CEM39530.1"/>
    </source>
</evidence>
<dbReference type="Proteomes" id="UP000041254">
    <property type="component" value="Unassembled WGS sequence"/>
</dbReference>
<feature type="region of interest" description="Disordered" evidence="5">
    <location>
        <begin position="193"/>
        <end position="243"/>
    </location>
</feature>
<dbReference type="SUPFAM" id="SSF75620">
    <property type="entry name" value="Release factor"/>
    <property type="match status" value="1"/>
</dbReference>
<evidence type="ECO:0000259" key="6">
    <source>
        <dbReference type="Pfam" id="PF00472"/>
    </source>
</evidence>
<dbReference type="EMBL" id="CDMY01001040">
    <property type="protein sequence ID" value="CEM39530.1"/>
    <property type="molecule type" value="Genomic_DNA"/>
</dbReference>
<dbReference type="VEuPathDB" id="CryptoDB:Vbra_10734"/>
<dbReference type="Gene3D" id="3.30.160.20">
    <property type="match status" value="1"/>
</dbReference>
<dbReference type="PANTHER" id="PTHR46203:SF1">
    <property type="entry name" value="MITOCHONDRIAL TRANSLATION RELEASE FACTOR IN RESCUE"/>
    <property type="match status" value="1"/>
</dbReference>
<sequence length="243" mass="27722">MLWLALSFIIYASFVVLNARAFRLLSPHRRRSIDATHNPPSSKGSNAAFISLIPSRPSFATSRFATSTMPIWPPSFTILSAVVYAADGDDEDEDDDNGSLTVLPLTLDLSDASQKSLEERMRQLGIDEADLIEKFIRGGGKGGQKINKTSNCVMLQHQPTGVVIRCQAERSRTRNRIAARQLLLEKLEARIKDQQRKEEYKRQKELRRARQPTEGQKRKTREQNIRRSEIKKWRAKSRNPSFD</sequence>
<protein>
    <recommendedName>
        <fullName evidence="6">Prokaryotic-type class I peptide chain release factors domain-containing protein</fullName>
    </recommendedName>
</protein>
<dbReference type="PANTHER" id="PTHR46203">
    <property type="entry name" value="PROBABLE PEPTIDE CHAIN RELEASE FACTOR C12ORF65"/>
    <property type="match status" value="1"/>
</dbReference>
<evidence type="ECO:0000256" key="3">
    <source>
        <dbReference type="ARBA" id="ARBA00022946"/>
    </source>
</evidence>
<dbReference type="InterPro" id="IPR052405">
    <property type="entry name" value="Mito_Transl_Release_Factor"/>
</dbReference>
<dbReference type="OrthoDB" id="277888at2759"/>
<dbReference type="PhylomeDB" id="A0A0G4H7A8"/>
<comment type="subcellular location">
    <subcellularLocation>
        <location evidence="1">Mitochondrion</location>
    </subcellularLocation>
</comment>
<comment type="similarity">
    <text evidence="2">Belongs to the prokaryotic/mitochondrial release factor family.</text>
</comment>
<proteinExistence type="inferred from homology"/>
<gene>
    <name evidence="7" type="ORF">Vbra_10734</name>
</gene>
<evidence type="ECO:0000256" key="4">
    <source>
        <dbReference type="ARBA" id="ARBA00023128"/>
    </source>
</evidence>
<evidence type="ECO:0000313" key="8">
    <source>
        <dbReference type="Proteomes" id="UP000041254"/>
    </source>
</evidence>
<keyword evidence="8" id="KW-1185">Reference proteome</keyword>
<reference evidence="7 8" key="1">
    <citation type="submission" date="2014-11" db="EMBL/GenBank/DDBJ databases">
        <authorList>
            <person name="Zhu J."/>
            <person name="Qi W."/>
            <person name="Song R."/>
        </authorList>
    </citation>
    <scope>NUCLEOTIDE SEQUENCE [LARGE SCALE GENOMIC DNA]</scope>
</reference>
<feature type="compositionally biased region" description="Basic and acidic residues" evidence="5">
    <location>
        <begin position="193"/>
        <end position="208"/>
    </location>
</feature>
<dbReference type="InParanoid" id="A0A0G4H7A8"/>
<evidence type="ECO:0000256" key="1">
    <source>
        <dbReference type="ARBA" id="ARBA00004173"/>
    </source>
</evidence>